<dbReference type="GO" id="GO:0005737">
    <property type="term" value="C:cytoplasm"/>
    <property type="evidence" value="ECO:0000318"/>
    <property type="project" value="GO_Central"/>
</dbReference>
<comment type="similarity">
    <text evidence="2">Belongs to the PPP phosphatase family. PP-1 subfamily.</text>
</comment>
<dbReference type="GO" id="GO:0004722">
    <property type="term" value="F:protein serine/threonine phosphatase activity"/>
    <property type="evidence" value="ECO:0000318"/>
    <property type="project" value="GO_Central"/>
</dbReference>
<proteinExistence type="inferred from homology"/>
<comment type="catalytic activity">
    <reaction evidence="7">
        <text>O-phospho-L-seryl-[protein] + H2O = L-seryl-[protein] + phosphate</text>
        <dbReference type="Rhea" id="RHEA:20629"/>
        <dbReference type="Rhea" id="RHEA-COMP:9863"/>
        <dbReference type="Rhea" id="RHEA-COMP:11604"/>
        <dbReference type="ChEBI" id="CHEBI:15377"/>
        <dbReference type="ChEBI" id="CHEBI:29999"/>
        <dbReference type="ChEBI" id="CHEBI:43474"/>
        <dbReference type="ChEBI" id="CHEBI:83421"/>
        <dbReference type="EC" id="3.1.3.16"/>
    </reaction>
</comment>
<dbReference type="Pfam" id="PF00149">
    <property type="entry name" value="Metallophos"/>
    <property type="match status" value="1"/>
</dbReference>
<comment type="cofactor">
    <cofactor evidence="1">
        <name>Mn(2+)</name>
        <dbReference type="ChEBI" id="CHEBI:29035"/>
    </cofactor>
</comment>
<evidence type="ECO:0000313" key="11">
    <source>
        <dbReference type="EMBL" id="EFJ32924.1"/>
    </source>
</evidence>
<dbReference type="PANTHER" id="PTHR11668:SF300">
    <property type="entry name" value="SERINE_THREONINE-PROTEIN PHOSPHATASE"/>
    <property type="match status" value="1"/>
</dbReference>
<reference evidence="11 12" key="1">
    <citation type="journal article" date="2011" name="Science">
        <title>The Selaginella genome identifies genetic changes associated with the evolution of vascular plants.</title>
        <authorList>
            <person name="Banks J.A."/>
            <person name="Nishiyama T."/>
            <person name="Hasebe M."/>
            <person name="Bowman J.L."/>
            <person name="Gribskov M."/>
            <person name="dePamphilis C."/>
            <person name="Albert V.A."/>
            <person name="Aono N."/>
            <person name="Aoyama T."/>
            <person name="Ambrose B.A."/>
            <person name="Ashton N.W."/>
            <person name="Axtell M.J."/>
            <person name="Barker E."/>
            <person name="Barker M.S."/>
            <person name="Bennetzen J.L."/>
            <person name="Bonawitz N.D."/>
            <person name="Chapple C."/>
            <person name="Cheng C."/>
            <person name="Correa L.G."/>
            <person name="Dacre M."/>
            <person name="DeBarry J."/>
            <person name="Dreyer I."/>
            <person name="Elias M."/>
            <person name="Engstrom E.M."/>
            <person name="Estelle M."/>
            <person name="Feng L."/>
            <person name="Finet C."/>
            <person name="Floyd S.K."/>
            <person name="Frommer W.B."/>
            <person name="Fujita T."/>
            <person name="Gramzow L."/>
            <person name="Gutensohn M."/>
            <person name="Harholt J."/>
            <person name="Hattori M."/>
            <person name="Heyl A."/>
            <person name="Hirai T."/>
            <person name="Hiwatashi Y."/>
            <person name="Ishikawa M."/>
            <person name="Iwata M."/>
            <person name="Karol K.G."/>
            <person name="Koehler B."/>
            <person name="Kolukisaoglu U."/>
            <person name="Kubo M."/>
            <person name="Kurata T."/>
            <person name="Lalonde S."/>
            <person name="Li K."/>
            <person name="Li Y."/>
            <person name="Litt A."/>
            <person name="Lyons E."/>
            <person name="Manning G."/>
            <person name="Maruyama T."/>
            <person name="Michael T.P."/>
            <person name="Mikami K."/>
            <person name="Miyazaki S."/>
            <person name="Morinaga S."/>
            <person name="Murata T."/>
            <person name="Mueller-Roeber B."/>
            <person name="Nelson D.R."/>
            <person name="Obara M."/>
            <person name="Oguri Y."/>
            <person name="Olmstead R.G."/>
            <person name="Onodera N."/>
            <person name="Petersen B.L."/>
            <person name="Pils B."/>
            <person name="Prigge M."/>
            <person name="Rensing S.A."/>
            <person name="Riano-Pachon D.M."/>
            <person name="Roberts A.W."/>
            <person name="Sato Y."/>
            <person name="Scheller H.V."/>
            <person name="Schulz B."/>
            <person name="Schulz C."/>
            <person name="Shakirov E.V."/>
            <person name="Shibagaki N."/>
            <person name="Shinohara N."/>
            <person name="Shippen D.E."/>
            <person name="Soerensen I."/>
            <person name="Sotooka R."/>
            <person name="Sugimoto N."/>
            <person name="Sugita M."/>
            <person name="Sumikawa N."/>
            <person name="Tanurdzic M."/>
            <person name="Theissen G."/>
            <person name="Ulvskov P."/>
            <person name="Wakazuki S."/>
            <person name="Weng J.K."/>
            <person name="Willats W.W."/>
            <person name="Wipf D."/>
            <person name="Wolf P.G."/>
            <person name="Yang L."/>
            <person name="Zimmer A.D."/>
            <person name="Zhu Q."/>
            <person name="Mitros T."/>
            <person name="Hellsten U."/>
            <person name="Loque D."/>
            <person name="Otillar R."/>
            <person name="Salamov A."/>
            <person name="Schmutz J."/>
            <person name="Shapiro H."/>
            <person name="Lindquist E."/>
            <person name="Lucas S."/>
            <person name="Rokhsar D."/>
            <person name="Grigoriev I.V."/>
        </authorList>
    </citation>
    <scope>NUCLEOTIDE SEQUENCE [LARGE SCALE GENOMIC DNA]</scope>
</reference>
<gene>
    <name evidence="11" type="ORF">SELMODRAFT_230666</name>
</gene>
<dbReference type="GO" id="GO:0005634">
    <property type="term" value="C:nucleus"/>
    <property type="evidence" value="ECO:0000318"/>
    <property type="project" value="GO_Central"/>
</dbReference>
<evidence type="ECO:0000256" key="5">
    <source>
        <dbReference type="ARBA" id="ARBA00022912"/>
    </source>
</evidence>
<protein>
    <recommendedName>
        <fullName evidence="9">Serine/threonine-protein phosphatase</fullName>
        <ecNumber evidence="9">3.1.3.16</ecNumber>
    </recommendedName>
</protein>
<name>D8R3C8_SELML</name>
<dbReference type="OrthoDB" id="1930084at2759"/>
<keyword evidence="3" id="KW-0479">Metal-binding</keyword>
<dbReference type="PROSITE" id="PS00125">
    <property type="entry name" value="SER_THR_PHOSPHATASE"/>
    <property type="match status" value="1"/>
</dbReference>
<dbReference type="GO" id="GO:0046872">
    <property type="term" value="F:metal ion binding"/>
    <property type="evidence" value="ECO:0007669"/>
    <property type="project" value="UniProtKB-KW"/>
</dbReference>
<evidence type="ECO:0000256" key="1">
    <source>
        <dbReference type="ARBA" id="ARBA00001936"/>
    </source>
</evidence>
<organism evidence="12">
    <name type="scientific">Selaginella moellendorffii</name>
    <name type="common">Spikemoss</name>
    <dbReference type="NCBI Taxonomy" id="88036"/>
    <lineage>
        <taxon>Eukaryota</taxon>
        <taxon>Viridiplantae</taxon>
        <taxon>Streptophyta</taxon>
        <taxon>Embryophyta</taxon>
        <taxon>Tracheophyta</taxon>
        <taxon>Lycopodiopsida</taxon>
        <taxon>Selaginellales</taxon>
        <taxon>Selaginellaceae</taxon>
        <taxon>Selaginella</taxon>
    </lineage>
</organism>
<dbReference type="HOGENOM" id="CLU_004962_8_3_1"/>
<dbReference type="SUPFAM" id="SSF56300">
    <property type="entry name" value="Metallo-dependent phosphatases"/>
    <property type="match status" value="1"/>
</dbReference>
<keyword evidence="12" id="KW-1185">Reference proteome</keyword>
<evidence type="ECO:0000313" key="12">
    <source>
        <dbReference type="Proteomes" id="UP000001514"/>
    </source>
</evidence>
<keyword evidence="4 9" id="KW-0378">Hydrolase</keyword>
<dbReference type="eggNOG" id="KOG0374">
    <property type="taxonomic scope" value="Eukaryota"/>
</dbReference>
<evidence type="ECO:0000256" key="8">
    <source>
        <dbReference type="ARBA" id="ARBA00048336"/>
    </source>
</evidence>
<dbReference type="InterPro" id="IPR006186">
    <property type="entry name" value="Ser/Thr-sp_prot-phosphatase"/>
</dbReference>
<dbReference type="Proteomes" id="UP000001514">
    <property type="component" value="Unassembled WGS sequence"/>
</dbReference>
<keyword evidence="5" id="KW-0904">Protein phosphatase</keyword>
<dbReference type="InterPro" id="IPR031675">
    <property type="entry name" value="STPPase_N"/>
</dbReference>
<dbReference type="PRINTS" id="PR00114">
    <property type="entry name" value="STPHPHTASE"/>
</dbReference>
<sequence length="303" mass="34140">MESHALDDLITRLLKRPGKPVLMTEQEIESLCDSAAQIFLSEASLLELNAPIVVCGDIHGQYRDLLKIFNIGGFPPRSNYLFLGDYVDRGNQSLETICLLLAYKVKYPQNFFLLRGNHEDSQVNRVFGFYDECVGRYKSEDVWKCFKRCFKCLPIGALIGKKILCVHGGISPELDSLDQIRDITRPVDVPESGLLTDLLWSDPCTWGNGWNHSLRGCSMTFGPDLVKEFTAKHGLDLICRAHQVANDGYEFFADGKLVTMFSAPCYMNGNNLAAIMIVDERLSCSYKKWAKWSQTNCDSVTLV</sequence>
<keyword evidence="6" id="KW-0464">Manganese</keyword>
<dbReference type="InParanoid" id="D8R3C8"/>
<evidence type="ECO:0000256" key="2">
    <source>
        <dbReference type="ARBA" id="ARBA00005333"/>
    </source>
</evidence>
<evidence type="ECO:0000256" key="3">
    <source>
        <dbReference type="ARBA" id="ARBA00022723"/>
    </source>
</evidence>
<dbReference type="FunFam" id="3.60.21.10:FF:000026">
    <property type="entry name" value="Serine/threonine-protein phosphatase"/>
    <property type="match status" value="1"/>
</dbReference>
<evidence type="ECO:0000259" key="10">
    <source>
        <dbReference type="PROSITE" id="PS00125"/>
    </source>
</evidence>
<dbReference type="KEGG" id="smo:SELMODRAFT_230666"/>
<comment type="catalytic activity">
    <reaction evidence="8 9">
        <text>O-phospho-L-threonyl-[protein] + H2O = L-threonyl-[protein] + phosphate</text>
        <dbReference type="Rhea" id="RHEA:47004"/>
        <dbReference type="Rhea" id="RHEA-COMP:11060"/>
        <dbReference type="Rhea" id="RHEA-COMP:11605"/>
        <dbReference type="ChEBI" id="CHEBI:15377"/>
        <dbReference type="ChEBI" id="CHEBI:30013"/>
        <dbReference type="ChEBI" id="CHEBI:43474"/>
        <dbReference type="ChEBI" id="CHEBI:61977"/>
        <dbReference type="EC" id="3.1.3.16"/>
    </reaction>
</comment>
<evidence type="ECO:0000256" key="6">
    <source>
        <dbReference type="ARBA" id="ARBA00023211"/>
    </source>
</evidence>
<dbReference type="InterPro" id="IPR029052">
    <property type="entry name" value="Metallo-depent_PP-like"/>
</dbReference>
<dbReference type="InterPro" id="IPR004843">
    <property type="entry name" value="Calcineurin-like_PHP"/>
</dbReference>
<accession>D8R3C8</accession>
<evidence type="ECO:0000256" key="9">
    <source>
        <dbReference type="RuleBase" id="RU004273"/>
    </source>
</evidence>
<dbReference type="Gene3D" id="3.60.21.10">
    <property type="match status" value="1"/>
</dbReference>
<dbReference type="STRING" id="88036.D8R3C8"/>
<dbReference type="EC" id="3.1.3.16" evidence="9"/>
<dbReference type="PANTHER" id="PTHR11668">
    <property type="entry name" value="SERINE/THREONINE PROTEIN PHOSPHATASE"/>
    <property type="match status" value="1"/>
</dbReference>
<dbReference type="InterPro" id="IPR050341">
    <property type="entry name" value="PP1_catalytic_subunit"/>
</dbReference>
<dbReference type="EMBL" id="GL377571">
    <property type="protein sequence ID" value="EFJ32924.1"/>
    <property type="molecule type" value="Genomic_DNA"/>
</dbReference>
<evidence type="ECO:0000256" key="4">
    <source>
        <dbReference type="ARBA" id="ARBA00022801"/>
    </source>
</evidence>
<dbReference type="AlphaFoldDB" id="D8R3C8"/>
<dbReference type="SMART" id="SM00156">
    <property type="entry name" value="PP2Ac"/>
    <property type="match status" value="1"/>
</dbReference>
<feature type="domain" description="Serine/threonine specific protein phosphatases" evidence="10">
    <location>
        <begin position="114"/>
        <end position="119"/>
    </location>
</feature>
<evidence type="ECO:0000256" key="7">
    <source>
        <dbReference type="ARBA" id="ARBA00047761"/>
    </source>
</evidence>
<dbReference type="Gramene" id="EFJ32924">
    <property type="protein sequence ID" value="EFJ32924"/>
    <property type="gene ID" value="SELMODRAFT_230666"/>
</dbReference>
<dbReference type="Pfam" id="PF16891">
    <property type="entry name" value="STPPase_N"/>
    <property type="match status" value="1"/>
</dbReference>